<gene>
    <name evidence="5" type="ORF">I9W95_07785</name>
</gene>
<keyword evidence="6" id="KW-1185">Reference proteome</keyword>
<reference evidence="5 6" key="1">
    <citation type="submission" date="2020-12" db="EMBL/GenBank/DDBJ databases">
        <title>Novel Thalassolituus-related marine hydrocarbonoclastic bacteria mediated algae-derived hydrocarbons mineralization in twilight zone of the northern South China Sea.</title>
        <authorList>
            <person name="Dong C."/>
        </authorList>
    </citation>
    <scope>NUCLEOTIDE SEQUENCE [LARGE SCALE GENOMIC DNA]</scope>
    <source>
        <strain evidence="5 6">IMCC1826</strain>
    </source>
</reference>
<dbReference type="PANTHER" id="PTHR43785:SF12">
    <property type="entry name" value="TYPE-1 GLUTAMINE SYNTHETASE 2"/>
    <property type="match status" value="1"/>
</dbReference>
<evidence type="ECO:0000313" key="5">
    <source>
        <dbReference type="EMBL" id="MCA6063506.1"/>
    </source>
</evidence>
<evidence type="ECO:0000259" key="4">
    <source>
        <dbReference type="PROSITE" id="PS51987"/>
    </source>
</evidence>
<evidence type="ECO:0000256" key="2">
    <source>
        <dbReference type="PROSITE-ProRule" id="PRU01331"/>
    </source>
</evidence>
<sequence length="441" mass="49422">MDNDFDLFIVDLNGNLRGKRLLGSSLEKTMEEGIKLPRSVVGLDFWGDDVADNGLVFETGDNDGICMPIQDAPVRVPWAELPRHQLHAMMSNPDGSPFGADPRQVLKSILEKYHAHGWYPVMATELEFYLMDGDSEEVQRPRPPVLDRGHGRRLNTKDAYSIEDVDGLESFFAAVRACCEEQGVLADTIISELGPGQFEINLKHVSDPLNAADQAVWFKRMLKGIARKYNYTATFMAKPYAEHSGNGFHVHFSMVDKDGNNLFDNGGDEGTIMLQQAIAGMLKLMPESMLLFAPHLNSYHRFQDGSHAPVYACWGYENRTAAVRVPESEPEARRVEHRVSGADANPYLVLAGVLAGALYGMENFMQAPAPTEGDAYTVCNENSRLPWNWDDAIDLLDLSKPLRQYLGDEFVDVLCAVKRHEMKILFKRISDIEYESYLGLL</sequence>
<accession>A0ABS7ZP64</accession>
<dbReference type="Gene3D" id="3.30.590.10">
    <property type="entry name" value="Glutamine synthetase/guanido kinase, catalytic domain"/>
    <property type="match status" value="1"/>
</dbReference>
<organism evidence="5 6">
    <name type="scientific">Thalassolituus marinus</name>
    <dbReference type="NCBI Taxonomy" id="671053"/>
    <lineage>
        <taxon>Bacteria</taxon>
        <taxon>Pseudomonadati</taxon>
        <taxon>Pseudomonadota</taxon>
        <taxon>Gammaproteobacteria</taxon>
        <taxon>Oceanospirillales</taxon>
        <taxon>Oceanospirillaceae</taxon>
        <taxon>Thalassolituus</taxon>
    </lineage>
</organism>
<comment type="similarity">
    <text evidence="2 3">Belongs to the glutamine synthetase family.</text>
</comment>
<dbReference type="Proteomes" id="UP000714380">
    <property type="component" value="Unassembled WGS sequence"/>
</dbReference>
<dbReference type="Pfam" id="PF00120">
    <property type="entry name" value="Gln-synt_C"/>
    <property type="match status" value="1"/>
</dbReference>
<dbReference type="SUPFAM" id="SSF55931">
    <property type="entry name" value="Glutamine synthetase/guanido kinase"/>
    <property type="match status" value="1"/>
</dbReference>
<feature type="domain" description="GS catalytic" evidence="4">
    <location>
        <begin position="102"/>
        <end position="441"/>
    </location>
</feature>
<evidence type="ECO:0000256" key="1">
    <source>
        <dbReference type="ARBA" id="ARBA00022598"/>
    </source>
</evidence>
<proteinExistence type="inferred from homology"/>
<evidence type="ECO:0000313" key="6">
    <source>
        <dbReference type="Proteomes" id="UP000714380"/>
    </source>
</evidence>
<dbReference type="InterPro" id="IPR014746">
    <property type="entry name" value="Gln_synth/guanido_kin_cat_dom"/>
</dbReference>
<keyword evidence="1" id="KW-0436">Ligase</keyword>
<dbReference type="RefSeq" id="WP_225673570.1">
    <property type="nucleotide sequence ID" value="NZ_JAEDAH010000041.1"/>
</dbReference>
<protein>
    <submittedName>
        <fullName evidence="5">Glutamine synthetase</fullName>
    </submittedName>
</protein>
<dbReference type="InterPro" id="IPR008146">
    <property type="entry name" value="Gln_synth_cat_dom"/>
</dbReference>
<comment type="caution">
    <text evidence="5">The sequence shown here is derived from an EMBL/GenBank/DDBJ whole genome shotgun (WGS) entry which is preliminary data.</text>
</comment>
<dbReference type="SMART" id="SM01230">
    <property type="entry name" value="Gln-synt_C"/>
    <property type="match status" value="1"/>
</dbReference>
<dbReference type="EMBL" id="JAEDAH010000041">
    <property type="protein sequence ID" value="MCA6063506.1"/>
    <property type="molecule type" value="Genomic_DNA"/>
</dbReference>
<evidence type="ECO:0000256" key="3">
    <source>
        <dbReference type="RuleBase" id="RU000384"/>
    </source>
</evidence>
<dbReference type="Gene3D" id="3.10.20.70">
    <property type="entry name" value="Glutamine synthetase, N-terminal domain"/>
    <property type="match status" value="1"/>
</dbReference>
<dbReference type="InterPro" id="IPR036651">
    <property type="entry name" value="Gln_synt_N_sf"/>
</dbReference>
<name>A0ABS7ZP64_9GAMM</name>
<dbReference type="SUPFAM" id="SSF54368">
    <property type="entry name" value="Glutamine synthetase, N-terminal domain"/>
    <property type="match status" value="1"/>
</dbReference>
<dbReference type="PROSITE" id="PS51987">
    <property type="entry name" value="GS_CATALYTIC"/>
    <property type="match status" value="1"/>
</dbReference>
<dbReference type="PANTHER" id="PTHR43785">
    <property type="entry name" value="GAMMA-GLUTAMYLPUTRESCINE SYNTHETASE"/>
    <property type="match status" value="1"/>
</dbReference>